<dbReference type="STRING" id="268407.PWYN_10615"/>
<proteinExistence type="predicted"/>
<dbReference type="OrthoDB" id="494565at2"/>
<evidence type="ECO:0000313" key="2">
    <source>
        <dbReference type="Proteomes" id="UP000029734"/>
    </source>
</evidence>
<reference evidence="1 2" key="2">
    <citation type="submission" date="2014-10" db="EMBL/GenBank/DDBJ databases">
        <title>Comparative genomics of the Paenibacillus odorifer group.</title>
        <authorList>
            <person name="Tsai Y.-C."/>
            <person name="Martin N."/>
            <person name="Korlach J."/>
            <person name="Wiedmann M."/>
        </authorList>
    </citation>
    <scope>NUCLEOTIDE SEQUENCE [LARGE SCALE GENOMIC DNA]</scope>
    <source>
        <strain evidence="1 2">DSM 18334</strain>
    </source>
</reference>
<dbReference type="RefSeq" id="WP_036651054.1">
    <property type="nucleotide sequence ID" value="NZ_JQCR01000002.1"/>
</dbReference>
<comment type="caution">
    <text evidence="1">The sequence shown here is derived from an EMBL/GenBank/DDBJ whole genome shotgun (WGS) entry which is preliminary data.</text>
</comment>
<dbReference type="eggNOG" id="ENOG50333UF">
    <property type="taxonomic scope" value="Bacteria"/>
</dbReference>
<gene>
    <name evidence="1" type="ORF">PWYN_10615</name>
</gene>
<protein>
    <recommendedName>
        <fullName evidence="3">Butirosin biosynthesis protein H N-terminal domain-containing protein</fullName>
    </recommendedName>
</protein>
<dbReference type="Proteomes" id="UP000029734">
    <property type="component" value="Unassembled WGS sequence"/>
</dbReference>
<sequence length="383" mass="44863">MISISAFNPDLNVPNYINCSFPLIHEKLKSHGNVSFLSLLMNLQLNAVPVFSVPFGEEMKAFVDLSQLRLLGYRRWEEYYGISRERSVFPTFQEGLKAVRASILEQRLFLTSGATYYLPYFNRDYLNPGYIKNFGYGTDTGIYVVGNHWLSVYGMDQERLYVYDPIPNRYKDSISLEIFHAFWLGNRCIPQLADKLDIEKCLVYGTEEITVRKRHSMESALELFGKTLLTISSEYLKGACIESERCMHFFGRAADGKLYGLLDSGWREVQDYGKSFTQHVFNFRRNRQYYLEILKDYVHLMGRDDRFFLNRYLTIAGEWDAMQNSVAINVKRKRVDSLFWDTIMRRMKETMYLEEDFHEEMIEYLSGLGLTGLDKGEGEYHVQ</sequence>
<organism evidence="1 2">
    <name type="scientific">Paenibacillus wynnii</name>
    <dbReference type="NCBI Taxonomy" id="268407"/>
    <lineage>
        <taxon>Bacteria</taxon>
        <taxon>Bacillati</taxon>
        <taxon>Bacillota</taxon>
        <taxon>Bacilli</taxon>
        <taxon>Bacillales</taxon>
        <taxon>Paenibacillaceae</taxon>
        <taxon>Paenibacillus</taxon>
    </lineage>
</organism>
<keyword evidence="2" id="KW-1185">Reference proteome</keyword>
<dbReference type="AlphaFoldDB" id="A0A098MB19"/>
<evidence type="ECO:0008006" key="3">
    <source>
        <dbReference type="Google" id="ProtNLM"/>
    </source>
</evidence>
<accession>A0A098MB19</accession>
<dbReference type="EMBL" id="JQCR01000002">
    <property type="protein sequence ID" value="KGE19740.1"/>
    <property type="molecule type" value="Genomic_DNA"/>
</dbReference>
<name>A0A098MB19_9BACL</name>
<reference evidence="1 2" key="1">
    <citation type="submission" date="2014-08" db="EMBL/GenBank/DDBJ databases">
        <authorList>
            <person name="den Bakker H.C."/>
        </authorList>
    </citation>
    <scope>NUCLEOTIDE SEQUENCE [LARGE SCALE GENOMIC DNA]</scope>
    <source>
        <strain evidence="1 2">DSM 18334</strain>
    </source>
</reference>
<evidence type="ECO:0000313" key="1">
    <source>
        <dbReference type="EMBL" id="KGE19740.1"/>
    </source>
</evidence>